<evidence type="ECO:0000256" key="1">
    <source>
        <dbReference type="SAM" id="Phobius"/>
    </source>
</evidence>
<dbReference type="Proteomes" id="UP001204548">
    <property type="component" value="Unassembled WGS sequence"/>
</dbReference>
<name>A0AAW5NPK7_9BACE</name>
<keyword evidence="1" id="KW-0472">Membrane</keyword>
<evidence type="ECO:0000313" key="2">
    <source>
        <dbReference type="EMBL" id="MCS2790622.1"/>
    </source>
</evidence>
<protein>
    <recommendedName>
        <fullName evidence="4">MFS transporter</fullName>
    </recommendedName>
</protein>
<evidence type="ECO:0000313" key="3">
    <source>
        <dbReference type="Proteomes" id="UP001204548"/>
    </source>
</evidence>
<dbReference type="AlphaFoldDB" id="A0AAW5NPK7"/>
<gene>
    <name evidence="2" type="ORF">NXW97_00995</name>
</gene>
<feature type="transmembrane region" description="Helical" evidence="1">
    <location>
        <begin position="26"/>
        <end position="47"/>
    </location>
</feature>
<proteinExistence type="predicted"/>
<dbReference type="RefSeq" id="WP_162129477.1">
    <property type="nucleotide sequence ID" value="NZ_JANUTS010000001.1"/>
</dbReference>
<evidence type="ECO:0008006" key="4">
    <source>
        <dbReference type="Google" id="ProtNLM"/>
    </source>
</evidence>
<comment type="caution">
    <text evidence="2">The sequence shown here is derived from an EMBL/GenBank/DDBJ whole genome shotgun (WGS) entry which is preliminary data.</text>
</comment>
<accession>A0AAW5NPK7</accession>
<dbReference type="PROSITE" id="PS51257">
    <property type="entry name" value="PROKAR_LIPOPROTEIN"/>
    <property type="match status" value="1"/>
</dbReference>
<dbReference type="EMBL" id="JANUTS010000001">
    <property type="protein sequence ID" value="MCS2790622.1"/>
    <property type="molecule type" value="Genomic_DNA"/>
</dbReference>
<sequence>MMIRLCGYLSGLSACALHILFCSRLFGWTATFVIVGIQLGIAGWIIYMRIRAPD</sequence>
<keyword evidence="1" id="KW-1133">Transmembrane helix</keyword>
<organism evidence="2 3">
    <name type="scientific">Bacteroides faecis</name>
    <dbReference type="NCBI Taxonomy" id="674529"/>
    <lineage>
        <taxon>Bacteria</taxon>
        <taxon>Pseudomonadati</taxon>
        <taxon>Bacteroidota</taxon>
        <taxon>Bacteroidia</taxon>
        <taxon>Bacteroidales</taxon>
        <taxon>Bacteroidaceae</taxon>
        <taxon>Bacteroides</taxon>
    </lineage>
</organism>
<keyword evidence="1" id="KW-0812">Transmembrane</keyword>
<reference evidence="2" key="1">
    <citation type="submission" date="2022-08" db="EMBL/GenBank/DDBJ databases">
        <title>Genome Sequencing of Bacteroides fragilis Group Isolates with Nanopore Technology.</title>
        <authorList>
            <person name="Tisza M.J."/>
            <person name="Smith D."/>
            <person name="Dekker J.P."/>
        </authorList>
    </citation>
    <scope>NUCLEOTIDE SEQUENCE</scope>
    <source>
        <strain evidence="2">BFG-351</strain>
    </source>
</reference>